<dbReference type="InterPro" id="IPR050600">
    <property type="entry name" value="SETD3_SETD6_MTase"/>
</dbReference>
<accession>A0ABQ7H3F3</accession>
<evidence type="ECO:0000256" key="1">
    <source>
        <dbReference type="SAM" id="MobiDB-lite"/>
    </source>
</evidence>
<dbReference type="Proteomes" id="UP000815325">
    <property type="component" value="Unassembled WGS sequence"/>
</dbReference>
<dbReference type="EMBL" id="MU069486">
    <property type="protein sequence ID" value="KAF5841399.1"/>
    <property type="molecule type" value="Genomic_DNA"/>
</dbReference>
<dbReference type="SUPFAM" id="SSF82199">
    <property type="entry name" value="SET domain"/>
    <property type="match status" value="1"/>
</dbReference>
<feature type="region of interest" description="Disordered" evidence="1">
    <location>
        <begin position="85"/>
        <end position="120"/>
    </location>
</feature>
<organism evidence="2 3">
    <name type="scientific">Dunaliella salina</name>
    <name type="common">Green alga</name>
    <name type="synonym">Protococcus salinus</name>
    <dbReference type="NCBI Taxonomy" id="3046"/>
    <lineage>
        <taxon>Eukaryota</taxon>
        <taxon>Viridiplantae</taxon>
        <taxon>Chlorophyta</taxon>
        <taxon>core chlorophytes</taxon>
        <taxon>Chlorophyceae</taxon>
        <taxon>CS clade</taxon>
        <taxon>Chlamydomonadales</taxon>
        <taxon>Dunaliellaceae</taxon>
        <taxon>Dunaliella</taxon>
    </lineage>
</organism>
<gene>
    <name evidence="2" type="ORF">DUNSADRAFT_13062</name>
</gene>
<name>A0ABQ7H3F3_DUNSA</name>
<dbReference type="Gene3D" id="3.90.1410.10">
    <property type="entry name" value="set domain protein methyltransferase, domain 1"/>
    <property type="match status" value="1"/>
</dbReference>
<comment type="caution">
    <text evidence="2">The sequence shown here is derived from an EMBL/GenBank/DDBJ whole genome shotgun (WGS) entry which is preliminary data.</text>
</comment>
<reference evidence="2" key="1">
    <citation type="submission" date="2017-08" db="EMBL/GenBank/DDBJ databases">
        <authorList>
            <person name="Polle J.E."/>
            <person name="Barry K."/>
            <person name="Cushman J."/>
            <person name="Schmutz J."/>
            <person name="Tran D."/>
            <person name="Hathwaick L.T."/>
            <person name="Yim W.C."/>
            <person name="Jenkins J."/>
            <person name="Mckie-Krisberg Z.M."/>
            <person name="Prochnik S."/>
            <person name="Lindquist E."/>
            <person name="Dockter R.B."/>
            <person name="Adam C."/>
            <person name="Molina H."/>
            <person name="Bunkerborg J."/>
            <person name="Jin E."/>
            <person name="Buchheim M."/>
            <person name="Magnuson J."/>
        </authorList>
    </citation>
    <scope>NUCLEOTIDE SEQUENCE</scope>
    <source>
        <strain evidence="2">CCAP 19/18</strain>
    </source>
</reference>
<dbReference type="InterPro" id="IPR046341">
    <property type="entry name" value="SET_dom_sf"/>
</dbReference>
<dbReference type="PANTHER" id="PTHR13271:SF9">
    <property type="entry name" value="RUBISCO METHYLTRANSFERASE FAMILY PROTEIN"/>
    <property type="match status" value="1"/>
</dbReference>
<dbReference type="PANTHER" id="PTHR13271">
    <property type="entry name" value="UNCHARACTERIZED PUTATIVE METHYLTRANSFERASE"/>
    <property type="match status" value="1"/>
</dbReference>
<sequence>MQVSRLQGGGWQPCHERAMVKVPTSRRFNLLAGKPRCHRSAVQAMNGTAGTTSTGEELMSWLKANGAPPQGLMLKTIQDPSGLFPTTSAPGQTHFSSNASGNGTGIRSGMMGPPSNSQIPPIDMAVAAQPLQPGDVALFMPEHLVITLDRVFESEFVAELLTAGKLSELAALALFLMYEKKLGEESFYRPYIRELDRQRARGATLAVESPLLWDEGELEDLLQGLAPCSTSTPSTSQQRPLAMKCSNRKGVELKVDREYVEGEPVTAWCGPQPNTRLLLNYGLVDENNAWDKLQITAIIASTDPLFQLKK</sequence>
<feature type="compositionally biased region" description="Polar residues" evidence="1">
    <location>
        <begin position="85"/>
        <end position="101"/>
    </location>
</feature>
<keyword evidence="3" id="KW-1185">Reference proteome</keyword>
<protein>
    <submittedName>
        <fullName evidence="2">Uncharacterized protein</fullName>
    </submittedName>
</protein>
<proteinExistence type="predicted"/>
<evidence type="ECO:0000313" key="3">
    <source>
        <dbReference type="Proteomes" id="UP000815325"/>
    </source>
</evidence>
<evidence type="ECO:0000313" key="2">
    <source>
        <dbReference type="EMBL" id="KAF5841399.1"/>
    </source>
</evidence>